<dbReference type="PROSITE" id="PS50053">
    <property type="entry name" value="UBIQUITIN_2"/>
    <property type="match status" value="2"/>
</dbReference>
<dbReference type="InterPro" id="IPR029071">
    <property type="entry name" value="Ubiquitin-like_domsf"/>
</dbReference>
<dbReference type="InterPro" id="IPR000626">
    <property type="entry name" value="Ubiquitin-like_dom"/>
</dbReference>
<dbReference type="Pfam" id="PF00240">
    <property type="entry name" value="ubiquitin"/>
    <property type="match status" value="2"/>
</dbReference>
<dbReference type="Gene3D" id="3.10.20.90">
    <property type="entry name" value="Phosphatidylinositol 3-kinase Catalytic Subunit, Chain A, domain 1"/>
    <property type="match status" value="2"/>
</dbReference>
<feature type="region of interest" description="Disordered" evidence="1">
    <location>
        <begin position="181"/>
        <end position="212"/>
    </location>
</feature>
<dbReference type="AlphaFoldDB" id="A0ABD2JLC5"/>
<gene>
    <name evidence="3" type="ORF">niasHT_025176</name>
</gene>
<feature type="domain" description="Ubiquitin-like" evidence="2">
    <location>
        <begin position="19"/>
        <end position="97"/>
    </location>
</feature>
<dbReference type="Proteomes" id="UP001620626">
    <property type="component" value="Unassembled WGS sequence"/>
</dbReference>
<feature type="domain" description="Ubiquitin-like" evidence="2">
    <location>
        <begin position="90"/>
        <end position="162"/>
    </location>
</feature>
<evidence type="ECO:0000256" key="1">
    <source>
        <dbReference type="SAM" id="MobiDB-lite"/>
    </source>
</evidence>
<dbReference type="EMBL" id="JBICBT010000942">
    <property type="protein sequence ID" value="KAL3091414.1"/>
    <property type="molecule type" value="Genomic_DNA"/>
</dbReference>
<reference evidence="3 4" key="1">
    <citation type="submission" date="2024-10" db="EMBL/GenBank/DDBJ databases">
        <authorList>
            <person name="Kim D."/>
        </authorList>
    </citation>
    <scope>NUCLEOTIDE SEQUENCE [LARGE SCALE GENOMIC DNA]</scope>
    <source>
        <strain evidence="3">BH-2024</strain>
    </source>
</reference>
<protein>
    <recommendedName>
        <fullName evidence="2">Ubiquitin-like domain-containing protein</fullName>
    </recommendedName>
</protein>
<evidence type="ECO:0000259" key="2">
    <source>
        <dbReference type="PROSITE" id="PS50053"/>
    </source>
</evidence>
<comment type="caution">
    <text evidence="3">The sequence shown here is derived from an EMBL/GenBank/DDBJ whole genome shotgun (WGS) entry which is preliminary data.</text>
</comment>
<keyword evidence="4" id="KW-1185">Reference proteome</keyword>
<dbReference type="PANTHER" id="PTHR10666">
    <property type="entry name" value="UBIQUITIN"/>
    <property type="match status" value="1"/>
</dbReference>
<dbReference type="SMART" id="SM00213">
    <property type="entry name" value="UBQ"/>
    <property type="match status" value="2"/>
</dbReference>
<sequence length="212" mass="24377">MLLLMMMPHSSIADDHQSFTIFVKYANNPSKYNILVKSIDTVKSLKEKIKNWIGILPEHQILKFRRHLLDQLLDDNEQLSSYGIKSLSNLSLSMKRKFEIQVAYNGTKYAVEVKGTERVASLKTKIKQMIKHFEDNQPKNLSLSCNGKRLEDGQKVEEFYMECIGQGEAVSVVTEEEQQQPLQRKKNLAKKSGGNSFLKRVTSKKAVKAERW</sequence>
<dbReference type="SUPFAM" id="SSF54236">
    <property type="entry name" value="Ubiquitin-like"/>
    <property type="match status" value="2"/>
</dbReference>
<organism evidence="3 4">
    <name type="scientific">Heterodera trifolii</name>
    <dbReference type="NCBI Taxonomy" id="157864"/>
    <lineage>
        <taxon>Eukaryota</taxon>
        <taxon>Metazoa</taxon>
        <taxon>Ecdysozoa</taxon>
        <taxon>Nematoda</taxon>
        <taxon>Chromadorea</taxon>
        <taxon>Rhabditida</taxon>
        <taxon>Tylenchina</taxon>
        <taxon>Tylenchomorpha</taxon>
        <taxon>Tylenchoidea</taxon>
        <taxon>Heteroderidae</taxon>
        <taxon>Heteroderinae</taxon>
        <taxon>Heterodera</taxon>
    </lineage>
</organism>
<name>A0ABD2JLC5_9BILA</name>
<accession>A0ABD2JLC5</accession>
<evidence type="ECO:0000313" key="3">
    <source>
        <dbReference type="EMBL" id="KAL3091414.1"/>
    </source>
</evidence>
<evidence type="ECO:0000313" key="4">
    <source>
        <dbReference type="Proteomes" id="UP001620626"/>
    </source>
</evidence>
<proteinExistence type="predicted"/>
<dbReference type="InterPro" id="IPR050158">
    <property type="entry name" value="Ubiquitin_ubiquitin-like"/>
</dbReference>
<dbReference type="CDD" id="cd17039">
    <property type="entry name" value="Ubl_ubiquitin_like"/>
    <property type="match status" value="1"/>
</dbReference>